<feature type="domain" description="TraG N-terminal Proteobacteria" evidence="3">
    <location>
        <begin position="6"/>
        <end position="478"/>
    </location>
</feature>
<keyword evidence="2" id="KW-0812">Transmembrane</keyword>
<feature type="compositionally biased region" description="Pro residues" evidence="1">
    <location>
        <begin position="1114"/>
        <end position="1124"/>
    </location>
</feature>
<dbReference type="EMBL" id="JAEPBG010000015">
    <property type="protein sequence ID" value="MBK4737828.1"/>
    <property type="molecule type" value="Genomic_DNA"/>
</dbReference>
<feature type="transmembrane region" description="Helical" evidence="2">
    <location>
        <begin position="386"/>
        <end position="407"/>
    </location>
</feature>
<organism evidence="4 5">
    <name type="scientific">Noviherbaspirillum pedocola</name>
    <dbReference type="NCBI Taxonomy" id="2801341"/>
    <lineage>
        <taxon>Bacteria</taxon>
        <taxon>Pseudomonadati</taxon>
        <taxon>Pseudomonadota</taxon>
        <taxon>Betaproteobacteria</taxon>
        <taxon>Burkholderiales</taxon>
        <taxon>Oxalobacteraceae</taxon>
        <taxon>Noviherbaspirillum</taxon>
    </lineage>
</organism>
<keyword evidence="2" id="KW-0472">Membrane</keyword>
<name>A0A934T3I4_9BURK</name>
<feature type="transmembrane region" description="Helical" evidence="2">
    <location>
        <begin position="353"/>
        <end position="374"/>
    </location>
</feature>
<gene>
    <name evidence="4" type="ORF">JJB74_24675</name>
</gene>
<comment type="caution">
    <text evidence="4">The sequence shown here is derived from an EMBL/GenBank/DDBJ whole genome shotgun (WGS) entry which is preliminary data.</text>
</comment>
<dbReference type="InterPro" id="IPR012931">
    <property type="entry name" value="TraG_N_Proteobacteria"/>
</dbReference>
<dbReference type="Pfam" id="PF07916">
    <property type="entry name" value="TraG_N"/>
    <property type="match status" value="1"/>
</dbReference>
<feature type="compositionally biased region" description="Polar residues" evidence="1">
    <location>
        <begin position="790"/>
        <end position="809"/>
    </location>
</feature>
<sequence>MLTFPIYVLGDASSFYSVLNSVAMIFGQKSFILAAELTAALIALLACLAGAIGRLAGDNHLGQHPITTPLMFAGMVAFMSIPTSVMVEDIYSGNTVKVDNVPLIITAPASLFTTGAYKIFDFANTSYQSVNGSYMGVSTSGFVVPLKLLLSMRHGVSGADPFLTANVSQFMIDCVNGSTTFNKADAAGAYGQAPDALAYIVANARPSGLTNYYDQASIPNGTSMACPDAGQKLLTDATNFYNSKKFTTLVNRNANEKNPNDPQGMFKLGDIEAAIQNIGQVGSAVSGSQQDARAYALNALFHNLTRDTFRCMDSTSSQQDFNTCTIALNQAFEKWKAESTANGTFFTRMMTPAIVFLQLMFFGFSPIVIIYSLFKGAGALPLYVKYLGFGIWTSSWLPFAAVIQMYIQSNVSDKLAAIQAGTGMLVPANIEAQFDIISTRLALASDLLAATPMVSLALLSGSIYSLSNLASKWNGQGHTDPSLVTPPVSSAAPVMASHASEVNRQGNMVKAENAANSSLTFNVANQAGIASADTARNSAMESISQQLQASLQDTNSSMRDIKAAYGTSQVDSIAHGYQTSNGIRLSTERGKGISVTKEQAQSLAQDTTSTAALTSSISSALAGQLTNTLGSKLKPAQAQKAVSDSIAALSAKDASFAGKLFGDNAAAREAAWGTVADGAYMAATVAAGILTAPEGGAGGIAMATARGAVGGAFAKQAGRAISSVVAGTKNVAGKLKGIDARELASLYSNDADTKATAAAQISLKNSDAYRSASSENQSEAVKVMKDWGMTETTSAQRQNATTRSTTLTDGRSHSDVDTASQIFGNALQKAFAVEQSYTSTVSAASGQTVARTMTPEAVMQELKANPETRAANDALVAQHYQQDLQGWNKALKQADSFMRGTRFSNKEDQEAVRETFALALMDRSYVMGATDSPNANRNAGLRKPAELDEAGVANRVAGVAQRTADAVPTAGVPRPGEVGAKVGHLQEVGAPTPPPAGAVAASFDKPNATNNRVDAALQANGQDKMEMDKLQRQAPTPVSEIAPGAKDMENKREMLQGAAIAVAAGNTAISAVSGKMNREAGLDPEGKPLGGFKGARPDDSQHPQPHAPQGGSPGRPPVLPKHKR</sequence>
<feature type="transmembrane region" description="Helical" evidence="2">
    <location>
        <begin position="6"/>
        <end position="26"/>
    </location>
</feature>
<feature type="region of interest" description="Disordered" evidence="1">
    <location>
        <begin position="1075"/>
        <end position="1124"/>
    </location>
</feature>
<evidence type="ECO:0000256" key="2">
    <source>
        <dbReference type="SAM" id="Phobius"/>
    </source>
</evidence>
<accession>A0A934T3I4</accession>
<dbReference type="Proteomes" id="UP000622890">
    <property type="component" value="Unassembled WGS sequence"/>
</dbReference>
<feature type="transmembrane region" description="Helical" evidence="2">
    <location>
        <begin position="72"/>
        <end position="91"/>
    </location>
</feature>
<dbReference type="RefSeq" id="WP_200596434.1">
    <property type="nucleotide sequence ID" value="NZ_JAEPBG010000015.1"/>
</dbReference>
<evidence type="ECO:0000313" key="4">
    <source>
        <dbReference type="EMBL" id="MBK4737828.1"/>
    </source>
</evidence>
<dbReference type="AlphaFoldDB" id="A0A934T3I4"/>
<feature type="compositionally biased region" description="Basic and acidic residues" evidence="1">
    <location>
        <begin position="1076"/>
        <end position="1086"/>
    </location>
</feature>
<feature type="transmembrane region" description="Helical" evidence="2">
    <location>
        <begin position="33"/>
        <end position="52"/>
    </location>
</feature>
<protein>
    <submittedName>
        <fullName evidence="4">Conjugal transfer protein TraG N-terminal domain-containing protein</fullName>
    </submittedName>
</protein>
<feature type="region of interest" description="Disordered" evidence="1">
    <location>
        <begin position="789"/>
        <end position="814"/>
    </location>
</feature>
<proteinExistence type="predicted"/>
<feature type="transmembrane region" description="Helical" evidence="2">
    <location>
        <begin position="103"/>
        <end position="120"/>
    </location>
</feature>
<reference evidence="4" key="1">
    <citation type="submission" date="2021-01" db="EMBL/GenBank/DDBJ databases">
        <title>Genome sequence of strain Noviherbaspirillum sp. DKR-6.</title>
        <authorList>
            <person name="Chaudhary D.K."/>
        </authorList>
    </citation>
    <scope>NUCLEOTIDE SEQUENCE</scope>
    <source>
        <strain evidence="4">DKR-6</strain>
    </source>
</reference>
<keyword evidence="5" id="KW-1185">Reference proteome</keyword>
<evidence type="ECO:0000259" key="3">
    <source>
        <dbReference type="Pfam" id="PF07916"/>
    </source>
</evidence>
<evidence type="ECO:0000313" key="5">
    <source>
        <dbReference type="Proteomes" id="UP000622890"/>
    </source>
</evidence>
<keyword evidence="2" id="KW-1133">Transmembrane helix</keyword>
<evidence type="ECO:0000256" key="1">
    <source>
        <dbReference type="SAM" id="MobiDB-lite"/>
    </source>
</evidence>